<dbReference type="SUPFAM" id="SSF89447">
    <property type="entry name" value="AbrB/MazE/MraZ-like"/>
    <property type="match status" value="1"/>
</dbReference>
<reference evidence="3" key="1">
    <citation type="submission" date="2020-10" db="EMBL/GenBank/DDBJ databases">
        <authorList>
            <person name="Gilroy R."/>
        </authorList>
    </citation>
    <scope>NUCLEOTIDE SEQUENCE</scope>
    <source>
        <strain evidence="3">ChiSxjej1B13-7958</strain>
    </source>
</reference>
<accession>A0A9D1DDT3</accession>
<name>A0A9D1DDT3_9FIRM</name>
<dbReference type="InterPro" id="IPR007159">
    <property type="entry name" value="SpoVT-AbrB_dom"/>
</dbReference>
<dbReference type="Pfam" id="PF04014">
    <property type="entry name" value="MazE_antitoxin"/>
    <property type="match status" value="1"/>
</dbReference>
<dbReference type="GO" id="GO:0003677">
    <property type="term" value="F:DNA binding"/>
    <property type="evidence" value="ECO:0007669"/>
    <property type="project" value="UniProtKB-UniRule"/>
</dbReference>
<evidence type="ECO:0000256" key="1">
    <source>
        <dbReference type="PROSITE-ProRule" id="PRU01076"/>
    </source>
</evidence>
<dbReference type="PANTHER" id="PTHR36432">
    <property type="match status" value="1"/>
</dbReference>
<evidence type="ECO:0000313" key="4">
    <source>
        <dbReference type="Proteomes" id="UP000824242"/>
    </source>
</evidence>
<dbReference type="SMART" id="SM00966">
    <property type="entry name" value="SpoVT_AbrB"/>
    <property type="match status" value="1"/>
</dbReference>
<dbReference type="Proteomes" id="UP000824242">
    <property type="component" value="Unassembled WGS sequence"/>
</dbReference>
<dbReference type="PROSITE" id="PS51740">
    <property type="entry name" value="SPOVT_ABRB"/>
    <property type="match status" value="1"/>
</dbReference>
<evidence type="ECO:0000313" key="3">
    <source>
        <dbReference type="EMBL" id="HIR46635.1"/>
    </source>
</evidence>
<dbReference type="InterPro" id="IPR052731">
    <property type="entry name" value="B_subtilis_Trans_State_Reg"/>
</dbReference>
<protein>
    <submittedName>
        <fullName evidence="3">AbrB/MazE/SpoVT family DNA-binding domain-containing protein</fullName>
    </submittedName>
</protein>
<dbReference type="PANTHER" id="PTHR36432:SF1">
    <property type="entry name" value="STAGE V SPORULATION PROTEIN T"/>
    <property type="match status" value="1"/>
</dbReference>
<gene>
    <name evidence="3" type="ORF">IAB89_03090</name>
</gene>
<keyword evidence="1 3" id="KW-0238">DNA-binding</keyword>
<organism evidence="3 4">
    <name type="scientific">Candidatus Caccousia avicola</name>
    <dbReference type="NCBI Taxonomy" id="2840721"/>
    <lineage>
        <taxon>Bacteria</taxon>
        <taxon>Bacillati</taxon>
        <taxon>Bacillota</taxon>
        <taxon>Clostridia</taxon>
        <taxon>Eubacteriales</taxon>
        <taxon>Oscillospiraceae</taxon>
        <taxon>Oscillospiraceae incertae sedis</taxon>
        <taxon>Candidatus Caccousia</taxon>
    </lineage>
</organism>
<dbReference type="EMBL" id="DVGZ01000029">
    <property type="protein sequence ID" value="HIR46635.1"/>
    <property type="molecule type" value="Genomic_DNA"/>
</dbReference>
<proteinExistence type="predicted"/>
<dbReference type="Gene3D" id="2.10.260.10">
    <property type="match status" value="1"/>
</dbReference>
<evidence type="ECO:0000259" key="2">
    <source>
        <dbReference type="PROSITE" id="PS51740"/>
    </source>
</evidence>
<reference evidence="3" key="2">
    <citation type="journal article" date="2021" name="PeerJ">
        <title>Extensive microbial diversity within the chicken gut microbiome revealed by metagenomics and culture.</title>
        <authorList>
            <person name="Gilroy R."/>
            <person name="Ravi A."/>
            <person name="Getino M."/>
            <person name="Pursley I."/>
            <person name="Horton D.L."/>
            <person name="Alikhan N.F."/>
            <person name="Baker D."/>
            <person name="Gharbi K."/>
            <person name="Hall N."/>
            <person name="Watson M."/>
            <person name="Adriaenssens E.M."/>
            <person name="Foster-Nyarko E."/>
            <person name="Jarju S."/>
            <person name="Secka A."/>
            <person name="Antonio M."/>
            <person name="Oren A."/>
            <person name="Chaudhuri R.R."/>
            <person name="La Ragione R."/>
            <person name="Hildebrand F."/>
            <person name="Pallen M.J."/>
        </authorList>
    </citation>
    <scope>NUCLEOTIDE SEQUENCE</scope>
    <source>
        <strain evidence="3">ChiSxjej1B13-7958</strain>
    </source>
</reference>
<sequence length="84" mass="9552">MKSTGIVRPIDNLGRIVIPTELRKTLHINDKDPLEIFVDGNCIILKKYQPSCIFCDSMDDIMTYKGYNVCQKCMKKLGTLADNL</sequence>
<feature type="domain" description="SpoVT-AbrB" evidence="2">
    <location>
        <begin position="5"/>
        <end position="50"/>
    </location>
</feature>
<dbReference type="NCBIfam" id="TIGR01439">
    <property type="entry name" value="lp_hng_hel_AbrB"/>
    <property type="match status" value="1"/>
</dbReference>
<dbReference type="InterPro" id="IPR037914">
    <property type="entry name" value="SpoVT-AbrB_sf"/>
</dbReference>
<dbReference type="AlphaFoldDB" id="A0A9D1DDT3"/>
<comment type="caution">
    <text evidence="3">The sequence shown here is derived from an EMBL/GenBank/DDBJ whole genome shotgun (WGS) entry which is preliminary data.</text>
</comment>